<proteinExistence type="predicted"/>
<keyword evidence="3" id="KW-1185">Reference proteome</keyword>
<dbReference type="Proteomes" id="UP001162131">
    <property type="component" value="Unassembled WGS sequence"/>
</dbReference>
<dbReference type="AlphaFoldDB" id="A0AAU9IQ01"/>
<evidence type="ECO:0000313" key="2">
    <source>
        <dbReference type="EMBL" id="CAG9315237.1"/>
    </source>
</evidence>
<comment type="caution">
    <text evidence="2">The sequence shown here is derived from an EMBL/GenBank/DDBJ whole genome shotgun (WGS) entry which is preliminary data.</text>
</comment>
<keyword evidence="1" id="KW-0732">Signal</keyword>
<protein>
    <submittedName>
        <fullName evidence="2">Uncharacterized protein</fullName>
    </submittedName>
</protein>
<organism evidence="2 3">
    <name type="scientific">Blepharisma stoltei</name>
    <dbReference type="NCBI Taxonomy" id="1481888"/>
    <lineage>
        <taxon>Eukaryota</taxon>
        <taxon>Sar</taxon>
        <taxon>Alveolata</taxon>
        <taxon>Ciliophora</taxon>
        <taxon>Postciliodesmatophora</taxon>
        <taxon>Heterotrichea</taxon>
        <taxon>Heterotrichida</taxon>
        <taxon>Blepharismidae</taxon>
        <taxon>Blepharisma</taxon>
    </lineage>
</organism>
<reference evidence="2" key="1">
    <citation type="submission" date="2021-09" db="EMBL/GenBank/DDBJ databases">
        <authorList>
            <consortium name="AG Swart"/>
            <person name="Singh M."/>
            <person name="Singh A."/>
            <person name="Seah K."/>
            <person name="Emmerich C."/>
        </authorList>
    </citation>
    <scope>NUCLEOTIDE SEQUENCE</scope>
    <source>
        <strain evidence="2">ATCC30299</strain>
    </source>
</reference>
<accession>A0AAU9IQ01</accession>
<feature type="signal peptide" evidence="1">
    <location>
        <begin position="1"/>
        <end position="17"/>
    </location>
</feature>
<evidence type="ECO:0000313" key="3">
    <source>
        <dbReference type="Proteomes" id="UP001162131"/>
    </source>
</evidence>
<evidence type="ECO:0000256" key="1">
    <source>
        <dbReference type="SAM" id="SignalP"/>
    </source>
</evidence>
<sequence length="201" mass="22429">MARMFLLFGFFLSLVVALDKASSPVKDFMNGFEIGINKSPSCSENWKECGTYTGQLMKIPISDLISFFRREIHFSDALEVIEGFQTSFSSIWGCISTVIDVGAVAFDIYHFTTPGFQNENTLEMVSDVLNFSCSVQKTAFDFVFIMNTCGAGANLSLENVISNYYNHQDQVSSLIAYAKNCETNYRQCGKSVGDLIQLLLK</sequence>
<dbReference type="EMBL" id="CAJZBQ010000013">
    <property type="protein sequence ID" value="CAG9315237.1"/>
    <property type="molecule type" value="Genomic_DNA"/>
</dbReference>
<feature type="chain" id="PRO_5043370016" evidence="1">
    <location>
        <begin position="18"/>
        <end position="201"/>
    </location>
</feature>
<name>A0AAU9IQ01_9CILI</name>
<gene>
    <name evidence="2" type="ORF">BSTOLATCC_MIC13011</name>
</gene>